<dbReference type="InterPro" id="IPR036282">
    <property type="entry name" value="Glutathione-S-Trfase_C_sf"/>
</dbReference>
<dbReference type="SFLD" id="SFLDS00019">
    <property type="entry name" value="Glutathione_Transferase_(cytos"/>
    <property type="match status" value="1"/>
</dbReference>
<evidence type="ECO:0000256" key="2">
    <source>
        <dbReference type="RuleBase" id="RU003494"/>
    </source>
</evidence>
<dbReference type="CDD" id="cd10293">
    <property type="entry name" value="GST_C_Ure2p"/>
    <property type="match status" value="1"/>
</dbReference>
<dbReference type="PROSITE" id="PS50404">
    <property type="entry name" value="GST_NTER"/>
    <property type="match status" value="1"/>
</dbReference>
<dbReference type="PANTHER" id="PTHR44051:SF23">
    <property type="entry name" value="GLUTATHIONE S-TRANSFERASE-LIKE PROTEIN TPCF"/>
    <property type="match status" value="1"/>
</dbReference>
<dbReference type="InterPro" id="IPR004046">
    <property type="entry name" value="GST_C"/>
</dbReference>
<dbReference type="AlphaFoldDB" id="A0A225AVH7"/>
<evidence type="ECO:0000259" key="3">
    <source>
        <dbReference type="PROSITE" id="PS50404"/>
    </source>
</evidence>
<reference evidence="5 6" key="1">
    <citation type="submission" date="2015-06" db="EMBL/GenBank/DDBJ databases">
        <title>Talaromyces atroroseus IBT 11181 draft genome.</title>
        <authorList>
            <person name="Rasmussen K.B."/>
            <person name="Rasmussen S."/>
            <person name="Petersen B."/>
            <person name="Sicheritz-Ponten T."/>
            <person name="Mortensen U.H."/>
            <person name="Thrane U."/>
        </authorList>
    </citation>
    <scope>NUCLEOTIDE SEQUENCE [LARGE SCALE GENOMIC DNA]</scope>
    <source>
        <strain evidence="5 6">IBT 11181</strain>
    </source>
</reference>
<dbReference type="RefSeq" id="XP_020118556.1">
    <property type="nucleotide sequence ID" value="XM_020268421.1"/>
</dbReference>
<dbReference type="GeneID" id="31005888"/>
<organism evidence="5 6">
    <name type="scientific">Talaromyces atroroseus</name>
    <dbReference type="NCBI Taxonomy" id="1441469"/>
    <lineage>
        <taxon>Eukaryota</taxon>
        <taxon>Fungi</taxon>
        <taxon>Dikarya</taxon>
        <taxon>Ascomycota</taxon>
        <taxon>Pezizomycotina</taxon>
        <taxon>Eurotiomycetes</taxon>
        <taxon>Eurotiomycetidae</taxon>
        <taxon>Eurotiales</taxon>
        <taxon>Trichocomaceae</taxon>
        <taxon>Talaromyces</taxon>
        <taxon>Talaromyces sect. Trachyspermi</taxon>
    </lineage>
</organism>
<evidence type="ECO:0000259" key="4">
    <source>
        <dbReference type="PROSITE" id="PS50405"/>
    </source>
</evidence>
<comment type="similarity">
    <text evidence="1 2">Belongs to the GST superfamily.</text>
</comment>
<dbReference type="InterPro" id="IPR040079">
    <property type="entry name" value="Glutathione_S-Trfase"/>
</dbReference>
<feature type="domain" description="GST N-terminal" evidence="3">
    <location>
        <begin position="4"/>
        <end position="85"/>
    </location>
</feature>
<dbReference type="Gene3D" id="1.20.1050.10">
    <property type="match status" value="1"/>
</dbReference>
<dbReference type="SUPFAM" id="SSF47616">
    <property type="entry name" value="GST C-terminal domain-like"/>
    <property type="match status" value="1"/>
</dbReference>
<dbReference type="InterPro" id="IPR036249">
    <property type="entry name" value="Thioredoxin-like_sf"/>
</dbReference>
<feature type="domain" description="GST C-terminal" evidence="4">
    <location>
        <begin position="93"/>
        <end position="231"/>
    </location>
</feature>
<dbReference type="PANTHER" id="PTHR44051">
    <property type="entry name" value="GLUTATHIONE S-TRANSFERASE-RELATED"/>
    <property type="match status" value="1"/>
</dbReference>
<dbReference type="SFLD" id="SFLDG01151">
    <property type="entry name" value="Main.2:_Nu-like"/>
    <property type="match status" value="1"/>
</dbReference>
<dbReference type="SUPFAM" id="SSF52833">
    <property type="entry name" value="Thioredoxin-like"/>
    <property type="match status" value="1"/>
</dbReference>
<dbReference type="STRING" id="1441469.A0A225AVH7"/>
<gene>
    <name evidence="5" type="ORF">UA08_06132</name>
</gene>
<dbReference type="Pfam" id="PF02798">
    <property type="entry name" value="GST_N"/>
    <property type="match status" value="1"/>
</dbReference>
<proteinExistence type="inferred from homology"/>
<dbReference type="PROSITE" id="PS50405">
    <property type="entry name" value="GST_CTER"/>
    <property type="match status" value="1"/>
</dbReference>
<comment type="caution">
    <text evidence="5">The sequence shown here is derived from an EMBL/GenBank/DDBJ whole genome shotgun (WGS) entry which is preliminary data.</text>
</comment>
<dbReference type="CDD" id="cd03048">
    <property type="entry name" value="GST_N_Ure2p_like"/>
    <property type="match status" value="1"/>
</dbReference>
<keyword evidence="6" id="KW-1185">Reference proteome</keyword>
<dbReference type="Proteomes" id="UP000214365">
    <property type="component" value="Unassembled WGS sequence"/>
</dbReference>
<accession>A0A225AVH7</accession>
<dbReference type="EMBL" id="LFMY01000009">
    <property type="protein sequence ID" value="OKL58435.1"/>
    <property type="molecule type" value="Genomic_DNA"/>
</dbReference>
<dbReference type="OrthoDB" id="422574at2759"/>
<evidence type="ECO:0000313" key="6">
    <source>
        <dbReference type="Proteomes" id="UP000214365"/>
    </source>
</evidence>
<evidence type="ECO:0000256" key="1">
    <source>
        <dbReference type="ARBA" id="ARBA00007409"/>
    </source>
</evidence>
<dbReference type="InterPro" id="IPR004045">
    <property type="entry name" value="Glutathione_S-Trfase_N"/>
</dbReference>
<dbReference type="SFLD" id="SFLDG00358">
    <property type="entry name" value="Main_(cytGST)"/>
    <property type="match status" value="1"/>
</dbReference>
<protein>
    <submittedName>
        <fullName evidence="5">Uncharacterized protein</fullName>
    </submittedName>
</protein>
<name>A0A225AVH7_TALAT</name>
<evidence type="ECO:0000313" key="5">
    <source>
        <dbReference type="EMBL" id="OKL58435.1"/>
    </source>
</evidence>
<dbReference type="Pfam" id="PF00043">
    <property type="entry name" value="GST_C"/>
    <property type="match status" value="1"/>
</dbReference>
<sequence length="231" mass="26191">MALKPIILYGKPPGPNPFKVDVLLKELGLPYETSPLTLAQVKSPEYTAINPNGRYPAIYDPNTGITLWESGAIVEYLVETYDAQEHRLSFPAGSAEAYHAKQWLYFQATGQGPYYGQFAWFTKFHHEKLPSALERYAKEINRVSGVLDAWLEKQQKQEYSSESESGGPWLVGGKLSYADLAFVPWQRMAGMFASQEQYDVNQFPYVKAWMEKMLARESVRETIANNPPPGR</sequence>
<dbReference type="Gene3D" id="3.40.30.10">
    <property type="entry name" value="Glutaredoxin"/>
    <property type="match status" value="1"/>
</dbReference>
<dbReference type="InterPro" id="IPR010987">
    <property type="entry name" value="Glutathione-S-Trfase_C-like"/>
</dbReference>